<dbReference type="GO" id="GO:0034198">
    <property type="term" value="P:cellular response to amino acid starvation"/>
    <property type="evidence" value="ECO:0007669"/>
    <property type="project" value="TreeGrafter"/>
</dbReference>
<dbReference type="GO" id="GO:0042149">
    <property type="term" value="P:cellular response to glucose starvation"/>
    <property type="evidence" value="ECO:0007669"/>
    <property type="project" value="TreeGrafter"/>
</dbReference>
<dbReference type="SUPFAM" id="SSF160651">
    <property type="entry name" value="FLJ32549 C-terminal domain-like"/>
    <property type="match status" value="1"/>
</dbReference>
<keyword evidence="2" id="KW-1185">Reference proteome</keyword>
<dbReference type="Proteomes" id="UP001152759">
    <property type="component" value="Chromosome 3"/>
</dbReference>
<sequence>MDFFAEFIATFFSYTAQLSFERARELLEKERELNRSNSMKQFSVILGNFIVAEKSYFELGFLSAKNKIFLRKDNSLRSVYESLRTDLHRLEEGNASESVIGVISNQLCQYLTARVQLVELYERMYSVSTSNKHIKFDELSAQVAAIADAHAYSFSDVLLSPIKASWSFECEVLKQLLAAQQELQNWLFVPALSHLNTAHTHLAAWEKTFHSRESWKLAFGASFLKGNSQPALFQWLTKFKIITVNKYSLYFYRVLAQQTSLGELRTICSKHNIDYFHKFQSLQKRIDATSVMLVFDPRGLKNWNGPGYKFPSEETEPRNGLIVIVHYPSKLNDRLATIEKILSEKSSELSCIDKVVTCYSSKEGYTFFMMSIDPRITLVAIFDSKREDRETVICNYMADFSILLRFNRLFANLKISKM</sequence>
<dbReference type="Gene3D" id="1.10.3450.30">
    <property type="match status" value="1"/>
</dbReference>
<dbReference type="PANTHER" id="PTHR31581">
    <property type="entry name" value="KICSTOR COMPLEX PROTEIN C12ORF66"/>
    <property type="match status" value="1"/>
</dbReference>
<dbReference type="OrthoDB" id="18134at2759"/>
<dbReference type="EMBL" id="OU963864">
    <property type="protein sequence ID" value="CAH0386755.1"/>
    <property type="molecule type" value="Genomic_DNA"/>
</dbReference>
<evidence type="ECO:0000313" key="1">
    <source>
        <dbReference type="EMBL" id="CAH0386755.1"/>
    </source>
</evidence>
<protein>
    <submittedName>
        <fullName evidence="1">Uncharacterized protein</fullName>
    </submittedName>
</protein>
<dbReference type="InterPro" id="IPR018544">
    <property type="entry name" value="KICS_2"/>
</dbReference>
<gene>
    <name evidence="1" type="ORF">BEMITA_LOCUS5829</name>
</gene>
<dbReference type="PANTHER" id="PTHR31581:SF1">
    <property type="entry name" value="KICSTOR SUBUNIT 2"/>
    <property type="match status" value="1"/>
</dbReference>
<reference evidence="1" key="1">
    <citation type="submission" date="2021-12" db="EMBL/GenBank/DDBJ databases">
        <authorList>
            <person name="King R."/>
        </authorList>
    </citation>
    <scope>NUCLEOTIDE SEQUENCE</scope>
</reference>
<dbReference type="Pfam" id="PF09404">
    <property type="entry name" value="C12orf66_like"/>
    <property type="match status" value="1"/>
</dbReference>
<dbReference type="AlphaFoldDB" id="A0A9P0F0I4"/>
<dbReference type="GO" id="GO:0061462">
    <property type="term" value="P:protein localization to lysosome"/>
    <property type="evidence" value="ECO:0007669"/>
    <property type="project" value="TreeGrafter"/>
</dbReference>
<name>A0A9P0F0I4_BEMTA</name>
<dbReference type="GO" id="GO:1904262">
    <property type="term" value="P:negative regulation of TORC1 signaling"/>
    <property type="evidence" value="ECO:0007669"/>
    <property type="project" value="TreeGrafter"/>
</dbReference>
<dbReference type="KEGG" id="btab:109029775"/>
<accession>A0A9P0F0I4</accession>
<organism evidence="1 2">
    <name type="scientific">Bemisia tabaci</name>
    <name type="common">Sweetpotato whitefly</name>
    <name type="synonym">Aleurodes tabaci</name>
    <dbReference type="NCBI Taxonomy" id="7038"/>
    <lineage>
        <taxon>Eukaryota</taxon>
        <taxon>Metazoa</taxon>
        <taxon>Ecdysozoa</taxon>
        <taxon>Arthropoda</taxon>
        <taxon>Hexapoda</taxon>
        <taxon>Insecta</taxon>
        <taxon>Pterygota</taxon>
        <taxon>Neoptera</taxon>
        <taxon>Paraneoptera</taxon>
        <taxon>Hemiptera</taxon>
        <taxon>Sternorrhyncha</taxon>
        <taxon>Aleyrodoidea</taxon>
        <taxon>Aleyrodidae</taxon>
        <taxon>Aleyrodinae</taxon>
        <taxon>Bemisia</taxon>
    </lineage>
</organism>
<dbReference type="InterPro" id="IPR038060">
    <property type="entry name" value="C12orf66-like_central_sf"/>
</dbReference>
<dbReference type="SUPFAM" id="SSF158548">
    <property type="entry name" value="FLJ32549 domain-like"/>
    <property type="match status" value="1"/>
</dbReference>
<proteinExistence type="predicted"/>
<evidence type="ECO:0000313" key="2">
    <source>
        <dbReference type="Proteomes" id="UP001152759"/>
    </source>
</evidence>